<protein>
    <submittedName>
        <fullName evidence="1">11799_t:CDS:1</fullName>
    </submittedName>
</protein>
<accession>A0ACA9MXD1</accession>
<evidence type="ECO:0000313" key="1">
    <source>
        <dbReference type="EMBL" id="CAG8612913.1"/>
    </source>
</evidence>
<feature type="non-terminal residue" evidence="1">
    <location>
        <position position="1"/>
    </location>
</feature>
<dbReference type="EMBL" id="CAJVPU010011247">
    <property type="protein sequence ID" value="CAG8612913.1"/>
    <property type="molecule type" value="Genomic_DNA"/>
</dbReference>
<name>A0ACA9MXD1_9GLOM</name>
<sequence>EYVKITEKSTSNNDSSIDDFIENIHVVVIEEDELFNNRQQIDETEDMPVTQLDTNKESFIQLNSSISQSSTSLHSVNQVEDLIDEIDKDNTLDEDSQSLQVCQVLLRDFTNVQINGDPEPIIIQSNIPNIKIFREVFEKWIEFSCSLPVPMEIEEEDDIESQIKAI</sequence>
<dbReference type="Proteomes" id="UP000789702">
    <property type="component" value="Unassembled WGS sequence"/>
</dbReference>
<proteinExistence type="predicted"/>
<keyword evidence="2" id="KW-1185">Reference proteome</keyword>
<organism evidence="1 2">
    <name type="scientific">Dentiscutata heterogama</name>
    <dbReference type="NCBI Taxonomy" id="1316150"/>
    <lineage>
        <taxon>Eukaryota</taxon>
        <taxon>Fungi</taxon>
        <taxon>Fungi incertae sedis</taxon>
        <taxon>Mucoromycota</taxon>
        <taxon>Glomeromycotina</taxon>
        <taxon>Glomeromycetes</taxon>
        <taxon>Diversisporales</taxon>
        <taxon>Gigasporaceae</taxon>
        <taxon>Dentiscutata</taxon>
    </lineage>
</organism>
<gene>
    <name evidence="1" type="ORF">DHETER_LOCUS7707</name>
</gene>
<reference evidence="1" key="1">
    <citation type="submission" date="2021-06" db="EMBL/GenBank/DDBJ databases">
        <authorList>
            <person name="Kallberg Y."/>
            <person name="Tangrot J."/>
            <person name="Rosling A."/>
        </authorList>
    </citation>
    <scope>NUCLEOTIDE SEQUENCE</scope>
    <source>
        <strain evidence="1">IL203A</strain>
    </source>
</reference>
<evidence type="ECO:0000313" key="2">
    <source>
        <dbReference type="Proteomes" id="UP000789702"/>
    </source>
</evidence>
<comment type="caution">
    <text evidence="1">The sequence shown here is derived from an EMBL/GenBank/DDBJ whole genome shotgun (WGS) entry which is preliminary data.</text>
</comment>